<feature type="transmembrane region" description="Helical" evidence="1">
    <location>
        <begin position="7"/>
        <end position="26"/>
    </location>
</feature>
<feature type="transmembrane region" description="Helical" evidence="1">
    <location>
        <begin position="32"/>
        <end position="50"/>
    </location>
</feature>
<gene>
    <name evidence="2" type="ORF">FHS42_002689</name>
</gene>
<name>A0A7W9UYG0_9ACTN</name>
<dbReference type="RefSeq" id="WP_184572206.1">
    <property type="nucleotide sequence ID" value="NZ_JACHJL010000005.1"/>
</dbReference>
<dbReference type="EMBL" id="JACHJL010000005">
    <property type="protein sequence ID" value="MBB5935627.1"/>
    <property type="molecule type" value="Genomic_DNA"/>
</dbReference>
<dbReference type="AlphaFoldDB" id="A0A7W9UYG0"/>
<accession>A0A7W9UYG0</accession>
<organism evidence="2 3">
    <name type="scientific">Streptomyces zagrosensis</name>
    <dbReference type="NCBI Taxonomy" id="1042984"/>
    <lineage>
        <taxon>Bacteria</taxon>
        <taxon>Bacillati</taxon>
        <taxon>Actinomycetota</taxon>
        <taxon>Actinomycetes</taxon>
        <taxon>Kitasatosporales</taxon>
        <taxon>Streptomycetaceae</taxon>
        <taxon>Streptomyces</taxon>
    </lineage>
</organism>
<evidence type="ECO:0000313" key="2">
    <source>
        <dbReference type="EMBL" id="MBB5935627.1"/>
    </source>
</evidence>
<evidence type="ECO:0000256" key="1">
    <source>
        <dbReference type="SAM" id="Phobius"/>
    </source>
</evidence>
<comment type="caution">
    <text evidence="2">The sequence shown here is derived from an EMBL/GenBank/DDBJ whole genome shotgun (WGS) entry which is preliminary data.</text>
</comment>
<dbReference type="Proteomes" id="UP000588098">
    <property type="component" value="Unassembled WGS sequence"/>
</dbReference>
<evidence type="ECO:0000313" key="3">
    <source>
        <dbReference type="Proteomes" id="UP000588098"/>
    </source>
</evidence>
<reference evidence="2 3" key="1">
    <citation type="submission" date="2020-08" db="EMBL/GenBank/DDBJ databases">
        <title>Genomic Encyclopedia of Type Strains, Phase III (KMG-III): the genomes of soil and plant-associated and newly described type strains.</title>
        <authorList>
            <person name="Whitman W."/>
        </authorList>
    </citation>
    <scope>NUCLEOTIDE SEQUENCE [LARGE SCALE GENOMIC DNA]</scope>
    <source>
        <strain evidence="2 3">CECT 8305</strain>
    </source>
</reference>
<sequence length="67" mass="6796">MNPIVRYGDVITVAAGGATLAAATAASEVAPVWWILWAVSAATVAGARSYRSRLVRQPLACPAKGGG</sequence>
<keyword evidence="3" id="KW-1185">Reference proteome</keyword>
<keyword evidence="1" id="KW-0812">Transmembrane</keyword>
<keyword evidence="1" id="KW-0472">Membrane</keyword>
<proteinExistence type="predicted"/>
<keyword evidence="1" id="KW-1133">Transmembrane helix</keyword>
<protein>
    <submittedName>
        <fullName evidence="2">Uncharacterized protein</fullName>
    </submittedName>
</protein>